<dbReference type="Proteomes" id="UP000460298">
    <property type="component" value="Unassembled WGS sequence"/>
</dbReference>
<dbReference type="Pfam" id="PF07611">
    <property type="entry name" value="DUF1574"/>
    <property type="match status" value="1"/>
</dbReference>
<sequence length="395" mass="45451">MEFLRRPFLWLSVLLFPLLYGLDKVFLLPSVRDHFVQPGGMMYYRQRTEQLDLLKEHLQRIGDSSQTVIVLGDSRSFGIGRHVAMFAGYKNPDIWNFAGPQAVPAYHDYLIEKILAMPNAPKHFIIGLSPDGLARNAGIFGSPVLVYAVDERFIEENRTMIPQRDMDIYTRSRRFALQGMQFSFGTLFSRIQGSLTQPDLEKQLSSLGVREDQFSQDQLVMLRQLATVRHEDLKYYNYYKSPHRTILNATGGAQLAWWGRMSDEKLKAETDQLVSLYLQRFVVSQEQMFFLERAMKRIKQAGGTAVVFWPAVNPHLRKVYEEEPAISQIWTRAVQIAEENDIKTINFNEPGRMTCQDYYDASHLSVTCFPAITTTLLETLLGRRPERPAGPIPFL</sequence>
<comment type="caution">
    <text evidence="1">The sequence shown here is derived from an EMBL/GenBank/DDBJ whole genome shotgun (WGS) entry which is preliminary data.</text>
</comment>
<reference evidence="1 2" key="1">
    <citation type="submission" date="2019-10" db="EMBL/GenBank/DDBJ databases">
        <title>Extracellular Electron Transfer in a Candidatus Methanoperedens spp. Enrichment Culture.</title>
        <authorList>
            <person name="Berger S."/>
            <person name="Rangel Shaw D."/>
            <person name="Berben T."/>
            <person name="In 'T Zandt M."/>
            <person name="Frank J."/>
            <person name="Reimann J."/>
            <person name="Jetten M.S.M."/>
            <person name="Welte C.U."/>
        </authorList>
    </citation>
    <scope>NUCLEOTIDE SEQUENCE [LARGE SCALE GENOMIC DNA]</scope>
    <source>
        <strain evidence="1">SB12</strain>
    </source>
</reference>
<dbReference type="EMBL" id="WBUI01000032">
    <property type="protein sequence ID" value="KAB2929355.1"/>
    <property type="molecule type" value="Genomic_DNA"/>
</dbReference>
<gene>
    <name evidence="1" type="ORF">F9K24_19975</name>
</gene>
<organism evidence="1 2">
    <name type="scientific">Leptonema illini</name>
    <dbReference type="NCBI Taxonomy" id="183"/>
    <lineage>
        <taxon>Bacteria</taxon>
        <taxon>Pseudomonadati</taxon>
        <taxon>Spirochaetota</taxon>
        <taxon>Spirochaetia</taxon>
        <taxon>Leptospirales</taxon>
        <taxon>Leptospiraceae</taxon>
        <taxon>Leptonema</taxon>
    </lineage>
</organism>
<dbReference type="InterPro" id="IPR011468">
    <property type="entry name" value="DUF1574"/>
</dbReference>
<name>A0A833GXY0_9LEPT</name>
<dbReference type="AlphaFoldDB" id="A0A833GXY0"/>
<evidence type="ECO:0000313" key="2">
    <source>
        <dbReference type="Proteomes" id="UP000460298"/>
    </source>
</evidence>
<accession>A0A833GXY0</accession>
<proteinExistence type="predicted"/>
<protein>
    <submittedName>
        <fullName evidence="1">DUF1574 domain-containing protein</fullName>
    </submittedName>
</protein>
<evidence type="ECO:0000313" key="1">
    <source>
        <dbReference type="EMBL" id="KAB2929355.1"/>
    </source>
</evidence>